<dbReference type="EMBL" id="JAZDWU010000002">
    <property type="protein sequence ID" value="KAL0012197.1"/>
    <property type="molecule type" value="Genomic_DNA"/>
</dbReference>
<evidence type="ECO:0000313" key="2">
    <source>
        <dbReference type="EMBL" id="KAL0012197.1"/>
    </source>
</evidence>
<accession>A0AAW2DQU5</accession>
<feature type="compositionally biased region" description="Basic and acidic residues" evidence="1">
    <location>
        <begin position="9"/>
        <end position="23"/>
    </location>
</feature>
<dbReference type="PANTHER" id="PTHR34572">
    <property type="entry name" value="GOLGIN FAMILY A PROTEIN"/>
    <property type="match status" value="1"/>
</dbReference>
<gene>
    <name evidence="2" type="ORF">SO802_007305</name>
</gene>
<keyword evidence="3" id="KW-1185">Reference proteome</keyword>
<comment type="caution">
    <text evidence="2">The sequence shown here is derived from an EMBL/GenBank/DDBJ whole genome shotgun (WGS) entry which is preliminary data.</text>
</comment>
<evidence type="ECO:0000256" key="1">
    <source>
        <dbReference type="SAM" id="MobiDB-lite"/>
    </source>
</evidence>
<evidence type="ECO:0000313" key="3">
    <source>
        <dbReference type="Proteomes" id="UP001459277"/>
    </source>
</evidence>
<feature type="compositionally biased region" description="Polar residues" evidence="1">
    <location>
        <begin position="63"/>
        <end position="78"/>
    </location>
</feature>
<sequence>MVETIAVLEEQKNEDAENKAAEKVDDDDKQIDIDPNATESTAKVEVLDEKPDINDMPMEENQDNNQLVRQDLNESTLDLSLGLKAHDDDHDPDSKTD</sequence>
<dbReference type="PANTHER" id="PTHR34572:SF1">
    <property type="entry name" value="GOLGIN FAMILY A PROTEIN"/>
    <property type="match status" value="1"/>
</dbReference>
<reference evidence="2 3" key="1">
    <citation type="submission" date="2024-01" db="EMBL/GenBank/DDBJ databases">
        <title>A telomere-to-telomere, gap-free genome of sweet tea (Lithocarpus litseifolius).</title>
        <authorList>
            <person name="Zhou J."/>
        </authorList>
    </citation>
    <scope>NUCLEOTIDE SEQUENCE [LARGE SCALE GENOMIC DNA]</scope>
    <source>
        <strain evidence="2">Zhou-2022a</strain>
        <tissue evidence="2">Leaf</tissue>
    </source>
</reference>
<feature type="compositionally biased region" description="Basic and acidic residues" evidence="1">
    <location>
        <begin position="84"/>
        <end position="97"/>
    </location>
</feature>
<name>A0AAW2DQU5_9ROSI</name>
<dbReference type="Proteomes" id="UP001459277">
    <property type="component" value="Unassembled WGS sequence"/>
</dbReference>
<proteinExistence type="predicted"/>
<organism evidence="2 3">
    <name type="scientific">Lithocarpus litseifolius</name>
    <dbReference type="NCBI Taxonomy" id="425828"/>
    <lineage>
        <taxon>Eukaryota</taxon>
        <taxon>Viridiplantae</taxon>
        <taxon>Streptophyta</taxon>
        <taxon>Embryophyta</taxon>
        <taxon>Tracheophyta</taxon>
        <taxon>Spermatophyta</taxon>
        <taxon>Magnoliopsida</taxon>
        <taxon>eudicotyledons</taxon>
        <taxon>Gunneridae</taxon>
        <taxon>Pentapetalae</taxon>
        <taxon>rosids</taxon>
        <taxon>fabids</taxon>
        <taxon>Fagales</taxon>
        <taxon>Fagaceae</taxon>
        <taxon>Lithocarpus</taxon>
    </lineage>
</organism>
<feature type="region of interest" description="Disordered" evidence="1">
    <location>
        <begin position="1"/>
        <end position="97"/>
    </location>
</feature>
<dbReference type="AlphaFoldDB" id="A0AAW2DQU5"/>
<protein>
    <submittedName>
        <fullName evidence="2">Uncharacterized protein</fullName>
    </submittedName>
</protein>